<proteinExistence type="predicted"/>
<reference evidence="2 3" key="1">
    <citation type="submission" date="2019-02" db="EMBL/GenBank/DDBJ databases">
        <title>Deep-cultivation of Planctomycetes and their phenomic and genomic characterization uncovers novel biology.</title>
        <authorList>
            <person name="Wiegand S."/>
            <person name="Jogler M."/>
            <person name="Boedeker C."/>
            <person name="Pinto D."/>
            <person name="Vollmers J."/>
            <person name="Rivas-Marin E."/>
            <person name="Kohn T."/>
            <person name="Peeters S.H."/>
            <person name="Heuer A."/>
            <person name="Rast P."/>
            <person name="Oberbeckmann S."/>
            <person name="Bunk B."/>
            <person name="Jeske O."/>
            <person name="Meyerdierks A."/>
            <person name="Storesund J.E."/>
            <person name="Kallscheuer N."/>
            <person name="Luecker S."/>
            <person name="Lage O.M."/>
            <person name="Pohl T."/>
            <person name="Merkel B.J."/>
            <person name="Hornburger P."/>
            <person name="Mueller R.-W."/>
            <person name="Bruemmer F."/>
            <person name="Labrenz M."/>
            <person name="Spormann A.M."/>
            <person name="Op den Camp H."/>
            <person name="Overmann J."/>
            <person name="Amann R."/>
            <person name="Jetten M.S.M."/>
            <person name="Mascher T."/>
            <person name="Medema M.H."/>
            <person name="Devos D.P."/>
            <person name="Kaster A.-K."/>
            <person name="Ovreas L."/>
            <person name="Rohde M."/>
            <person name="Galperin M.Y."/>
            <person name="Jogler C."/>
        </authorList>
    </citation>
    <scope>NUCLEOTIDE SEQUENCE [LARGE SCALE GENOMIC DNA]</scope>
    <source>
        <strain evidence="2 3">Q31a</strain>
    </source>
</reference>
<dbReference type="EMBL" id="CP036298">
    <property type="protein sequence ID" value="QDV22667.1"/>
    <property type="molecule type" value="Genomic_DNA"/>
</dbReference>
<gene>
    <name evidence="2" type="ORF">Q31a_09530</name>
</gene>
<dbReference type="Pfam" id="PF02441">
    <property type="entry name" value="Flavoprotein"/>
    <property type="match status" value="1"/>
</dbReference>
<dbReference type="InterPro" id="IPR036551">
    <property type="entry name" value="Flavin_trans-like"/>
</dbReference>
<dbReference type="GO" id="GO:0004633">
    <property type="term" value="F:phosphopantothenoylcysteine decarboxylase activity"/>
    <property type="evidence" value="ECO:0007669"/>
    <property type="project" value="TreeGrafter"/>
</dbReference>
<dbReference type="PANTHER" id="PTHR14359">
    <property type="entry name" value="HOMO-OLIGOMERIC FLAVIN CONTAINING CYS DECARBOXYLASE FAMILY"/>
    <property type="match status" value="1"/>
</dbReference>
<keyword evidence="3" id="KW-1185">Reference proteome</keyword>
<evidence type="ECO:0000313" key="2">
    <source>
        <dbReference type="EMBL" id="QDV22667.1"/>
    </source>
</evidence>
<dbReference type="GO" id="GO:0015937">
    <property type="term" value="P:coenzyme A biosynthetic process"/>
    <property type="evidence" value="ECO:0007669"/>
    <property type="project" value="TreeGrafter"/>
</dbReference>
<dbReference type="RefSeq" id="WP_145074535.1">
    <property type="nucleotide sequence ID" value="NZ_CP036298.1"/>
</dbReference>
<dbReference type="GO" id="GO:0010181">
    <property type="term" value="F:FMN binding"/>
    <property type="evidence" value="ECO:0007669"/>
    <property type="project" value="TreeGrafter"/>
</dbReference>
<dbReference type="PANTHER" id="PTHR14359:SF6">
    <property type="entry name" value="PHOSPHOPANTOTHENOYLCYSTEINE DECARBOXYLASE"/>
    <property type="match status" value="1"/>
</dbReference>
<feature type="domain" description="Flavoprotein" evidence="1">
    <location>
        <begin position="5"/>
        <end position="171"/>
    </location>
</feature>
<dbReference type="Proteomes" id="UP000318017">
    <property type="component" value="Chromosome"/>
</dbReference>
<evidence type="ECO:0000313" key="3">
    <source>
        <dbReference type="Proteomes" id="UP000318017"/>
    </source>
</evidence>
<dbReference type="OrthoDB" id="9802554at2"/>
<name>A0A518G221_9BACT</name>
<sequence length="179" mass="18532">MTNRRIVVGVGGGIAAYKAAVLVSRLVQSGHTVDVVLTAGAAHFVGPATFSALCGHPPVSDTYDPRFPLGPHIELAETADLFIVAPATARILASCALGLADDLLATLFLARTCPVLMAPAMSSPMWEQPAVRRNVAQLTSDGVHFVGPNSGWLSCRKLGAGRLAEPEAILAAATPLLAQ</sequence>
<dbReference type="InterPro" id="IPR003382">
    <property type="entry name" value="Flavoprotein"/>
</dbReference>
<protein>
    <submittedName>
        <fullName evidence="2">Phosphopantothenoylcysteine decarboxylase</fullName>
    </submittedName>
</protein>
<dbReference type="KEGG" id="ahel:Q31a_09530"/>
<organism evidence="2 3">
    <name type="scientific">Aureliella helgolandensis</name>
    <dbReference type="NCBI Taxonomy" id="2527968"/>
    <lineage>
        <taxon>Bacteria</taxon>
        <taxon>Pseudomonadati</taxon>
        <taxon>Planctomycetota</taxon>
        <taxon>Planctomycetia</taxon>
        <taxon>Pirellulales</taxon>
        <taxon>Pirellulaceae</taxon>
        <taxon>Aureliella</taxon>
    </lineage>
</organism>
<dbReference type="GO" id="GO:0071513">
    <property type="term" value="C:phosphopantothenoylcysteine decarboxylase complex"/>
    <property type="evidence" value="ECO:0007669"/>
    <property type="project" value="TreeGrafter"/>
</dbReference>
<dbReference type="SUPFAM" id="SSF52507">
    <property type="entry name" value="Homo-oligomeric flavin-containing Cys decarboxylases, HFCD"/>
    <property type="match status" value="1"/>
</dbReference>
<accession>A0A518G221</accession>
<dbReference type="AlphaFoldDB" id="A0A518G221"/>
<evidence type="ECO:0000259" key="1">
    <source>
        <dbReference type="Pfam" id="PF02441"/>
    </source>
</evidence>
<dbReference type="Gene3D" id="3.40.50.1950">
    <property type="entry name" value="Flavin prenyltransferase-like"/>
    <property type="match status" value="1"/>
</dbReference>